<dbReference type="GO" id="GO:0006260">
    <property type="term" value="P:DNA replication"/>
    <property type="evidence" value="ECO:0007669"/>
    <property type="project" value="UniProtKB-UniRule"/>
</dbReference>
<sequence length="360" mass="39266">MRLSRLDVQNLRCLVDVRFEPSPGLNLVTGGNGAGKTSLVEAVHLLGYGRSFRGRVRDGLVRSGQPALSVYAEWMDGQGRSRRAGLRHTGSEWEARLDGSQAPSLTELCAELAVVSFEPGSHELIAGGAEHRRRFLDWALFHVEPGFLPVWRRYARALKQRNALLKRGPAANALDPWDQELVDSGQRLSSLRADYLARLEPVLATTAGEFLPELGQAGLGFLPGWRQSDYPLADALLLARDRDLALGYTSVGPHRADWRVDYPALPGKEALSRGQEKLTALACILAQARAFAADRGEWPLVCLDDLASELDQTHLRHALAAVLDSGAQVILTATEAPAVLTGDLAPVARFHVERGVLRQA</sequence>
<keyword evidence="9" id="KW-0742">SOS response</keyword>
<dbReference type="STRING" id="1121014.N788_04485"/>
<dbReference type="GO" id="GO:0003697">
    <property type="term" value="F:single-stranded DNA binding"/>
    <property type="evidence" value="ECO:0007669"/>
    <property type="project" value="UniProtKB-UniRule"/>
</dbReference>
<keyword evidence="9" id="KW-0234">DNA repair</keyword>
<evidence type="ECO:0000313" key="11">
    <source>
        <dbReference type="EMBL" id="KFL36149.1"/>
    </source>
</evidence>
<dbReference type="AlphaFoldDB" id="A0A087MGZ6"/>
<keyword evidence="9" id="KW-0227">DNA damage</keyword>
<dbReference type="InterPro" id="IPR042174">
    <property type="entry name" value="RecF_2"/>
</dbReference>
<evidence type="ECO:0000256" key="3">
    <source>
        <dbReference type="ARBA" id="ARBA00020170"/>
    </source>
</evidence>
<protein>
    <recommendedName>
        <fullName evidence="3 9">DNA replication and repair protein RecF</fullName>
    </recommendedName>
</protein>
<dbReference type="GO" id="GO:0005524">
    <property type="term" value="F:ATP binding"/>
    <property type="evidence" value="ECO:0007669"/>
    <property type="project" value="UniProtKB-UniRule"/>
</dbReference>
<dbReference type="GO" id="GO:0006302">
    <property type="term" value="P:double-strand break repair"/>
    <property type="evidence" value="ECO:0007669"/>
    <property type="project" value="TreeGrafter"/>
</dbReference>
<evidence type="ECO:0000256" key="1">
    <source>
        <dbReference type="ARBA" id="ARBA00004496"/>
    </source>
</evidence>
<dbReference type="HAMAP" id="MF_00365">
    <property type="entry name" value="RecF"/>
    <property type="match status" value="1"/>
</dbReference>
<keyword evidence="8 9" id="KW-0238">DNA-binding</keyword>
<keyword evidence="4 9" id="KW-0963">Cytoplasm</keyword>
<reference evidence="11 12" key="2">
    <citation type="journal article" date="2015" name="Stand. Genomic Sci.">
        <title>High quality draft genomic sequence of Arenimonas donghaensis DSM 18148(T).</title>
        <authorList>
            <person name="Chen F."/>
            <person name="Wang H."/>
            <person name="Cao Y."/>
            <person name="Li X."/>
            <person name="Wang G."/>
        </authorList>
    </citation>
    <scope>NUCLEOTIDE SEQUENCE [LARGE SCALE GENOMIC DNA]</scope>
    <source>
        <strain evidence="11 12">HO3-R19</strain>
    </source>
</reference>
<comment type="similarity">
    <text evidence="2 9">Belongs to the RecF family.</text>
</comment>
<dbReference type="GO" id="GO:0005737">
    <property type="term" value="C:cytoplasm"/>
    <property type="evidence" value="ECO:0007669"/>
    <property type="project" value="UniProtKB-SubCell"/>
</dbReference>
<dbReference type="InterPro" id="IPR027417">
    <property type="entry name" value="P-loop_NTPase"/>
</dbReference>
<dbReference type="InterPro" id="IPR001238">
    <property type="entry name" value="DNA-binding_RecF"/>
</dbReference>
<dbReference type="GO" id="GO:0000731">
    <property type="term" value="P:DNA synthesis involved in DNA repair"/>
    <property type="evidence" value="ECO:0007669"/>
    <property type="project" value="TreeGrafter"/>
</dbReference>
<dbReference type="Gene3D" id="3.40.50.300">
    <property type="entry name" value="P-loop containing nucleotide triphosphate hydrolases"/>
    <property type="match status" value="1"/>
</dbReference>
<keyword evidence="7 9" id="KW-0067">ATP-binding</keyword>
<dbReference type="GO" id="GO:0009432">
    <property type="term" value="P:SOS response"/>
    <property type="evidence" value="ECO:0007669"/>
    <property type="project" value="UniProtKB-UniRule"/>
</dbReference>
<keyword evidence="12" id="KW-1185">Reference proteome</keyword>
<feature type="domain" description="RecF/RecN/SMC N-terminal" evidence="10">
    <location>
        <begin position="3"/>
        <end position="339"/>
    </location>
</feature>
<feature type="binding site" evidence="9">
    <location>
        <begin position="30"/>
        <end position="37"/>
    </location>
    <ligand>
        <name>ATP</name>
        <dbReference type="ChEBI" id="CHEBI:30616"/>
    </ligand>
</feature>
<dbReference type="InterPro" id="IPR003395">
    <property type="entry name" value="RecF/RecN/SMC_N"/>
</dbReference>
<dbReference type="SUPFAM" id="SSF52540">
    <property type="entry name" value="P-loop containing nucleoside triphosphate hydrolases"/>
    <property type="match status" value="1"/>
</dbReference>
<dbReference type="Proteomes" id="UP000029085">
    <property type="component" value="Unassembled WGS sequence"/>
</dbReference>
<keyword evidence="6 9" id="KW-0547">Nucleotide-binding</keyword>
<dbReference type="Gene3D" id="1.20.1050.90">
    <property type="entry name" value="RecF/RecN/SMC, N-terminal domain"/>
    <property type="match status" value="1"/>
</dbReference>
<dbReference type="RefSeq" id="WP_034224086.1">
    <property type="nucleotide sequence ID" value="NZ_AVCJ01000023.1"/>
</dbReference>
<evidence type="ECO:0000256" key="8">
    <source>
        <dbReference type="ARBA" id="ARBA00023125"/>
    </source>
</evidence>
<gene>
    <name evidence="9" type="primary">recF</name>
    <name evidence="11" type="ORF">N788_04485</name>
</gene>
<dbReference type="Pfam" id="PF02463">
    <property type="entry name" value="SMC_N"/>
    <property type="match status" value="1"/>
</dbReference>
<dbReference type="OrthoDB" id="9803889at2"/>
<evidence type="ECO:0000313" key="12">
    <source>
        <dbReference type="Proteomes" id="UP000029085"/>
    </source>
</evidence>
<dbReference type="NCBIfam" id="TIGR00611">
    <property type="entry name" value="recf"/>
    <property type="match status" value="1"/>
</dbReference>
<dbReference type="PROSITE" id="PS00617">
    <property type="entry name" value="RECF_1"/>
    <property type="match status" value="1"/>
</dbReference>
<evidence type="ECO:0000259" key="10">
    <source>
        <dbReference type="Pfam" id="PF02463"/>
    </source>
</evidence>
<dbReference type="InterPro" id="IPR018078">
    <property type="entry name" value="DNA-binding_RecF_CS"/>
</dbReference>
<dbReference type="PATRIC" id="fig|1121014.3.peg.1783"/>
<proteinExistence type="inferred from homology"/>
<reference evidence="12" key="1">
    <citation type="submission" date="2013-08" db="EMBL/GenBank/DDBJ databases">
        <title>Genome sequencing of Arenimonas donghaensis.</title>
        <authorList>
            <person name="Chen F."/>
            <person name="Wang G."/>
        </authorList>
    </citation>
    <scope>NUCLEOTIDE SEQUENCE [LARGE SCALE GENOMIC DNA]</scope>
    <source>
        <strain evidence="12">HO3-R19</strain>
    </source>
</reference>
<dbReference type="PANTHER" id="PTHR32182">
    <property type="entry name" value="DNA REPLICATION AND REPAIR PROTEIN RECF"/>
    <property type="match status" value="1"/>
</dbReference>
<comment type="caution">
    <text evidence="11">The sequence shown here is derived from an EMBL/GenBank/DDBJ whole genome shotgun (WGS) entry which is preliminary data.</text>
</comment>
<comment type="subcellular location">
    <subcellularLocation>
        <location evidence="1 9">Cytoplasm</location>
    </subcellularLocation>
</comment>
<comment type="function">
    <text evidence="9">The RecF protein is involved in DNA metabolism; it is required for DNA replication and normal SOS inducibility. RecF binds preferentially to single-stranded, linear DNA. It also seems to bind ATP.</text>
</comment>
<evidence type="ECO:0000256" key="2">
    <source>
        <dbReference type="ARBA" id="ARBA00008016"/>
    </source>
</evidence>
<evidence type="ECO:0000256" key="9">
    <source>
        <dbReference type="HAMAP-Rule" id="MF_00365"/>
    </source>
</evidence>
<evidence type="ECO:0000256" key="6">
    <source>
        <dbReference type="ARBA" id="ARBA00022741"/>
    </source>
</evidence>
<accession>A0A087MGZ6</accession>
<dbReference type="EMBL" id="AVCJ01000023">
    <property type="protein sequence ID" value="KFL36149.1"/>
    <property type="molecule type" value="Genomic_DNA"/>
</dbReference>
<organism evidence="11 12">
    <name type="scientific">Arenimonas donghaensis DSM 18148 = HO3-R19</name>
    <dbReference type="NCBI Taxonomy" id="1121014"/>
    <lineage>
        <taxon>Bacteria</taxon>
        <taxon>Pseudomonadati</taxon>
        <taxon>Pseudomonadota</taxon>
        <taxon>Gammaproteobacteria</taxon>
        <taxon>Lysobacterales</taxon>
        <taxon>Lysobacteraceae</taxon>
        <taxon>Arenimonas</taxon>
    </lineage>
</organism>
<evidence type="ECO:0000256" key="4">
    <source>
        <dbReference type="ARBA" id="ARBA00022490"/>
    </source>
</evidence>
<name>A0A087MGZ6_9GAMM</name>
<evidence type="ECO:0000256" key="7">
    <source>
        <dbReference type="ARBA" id="ARBA00022840"/>
    </source>
</evidence>
<evidence type="ECO:0000256" key="5">
    <source>
        <dbReference type="ARBA" id="ARBA00022705"/>
    </source>
</evidence>
<dbReference type="PANTHER" id="PTHR32182:SF0">
    <property type="entry name" value="DNA REPLICATION AND REPAIR PROTEIN RECF"/>
    <property type="match status" value="1"/>
</dbReference>
<keyword evidence="5 9" id="KW-0235">DNA replication</keyword>